<evidence type="ECO:0000256" key="1">
    <source>
        <dbReference type="ARBA" id="ARBA00000798"/>
    </source>
</evidence>
<evidence type="ECO:0000256" key="2">
    <source>
        <dbReference type="ARBA" id="ARBA00008664"/>
    </source>
</evidence>
<evidence type="ECO:0000256" key="6">
    <source>
        <dbReference type="ARBA" id="ARBA00023098"/>
    </source>
</evidence>
<name>A0A4R5X0T9_9MYCO</name>
<dbReference type="GO" id="GO:0016891">
    <property type="term" value="F:RNA endonuclease activity producing 5'-phosphomonoesters, hydrolytic mechanism"/>
    <property type="evidence" value="ECO:0007669"/>
    <property type="project" value="TreeGrafter"/>
</dbReference>
<dbReference type="PANTHER" id="PTHR43856">
    <property type="entry name" value="CARDIOLIPIN HYDROLASE"/>
    <property type="match status" value="1"/>
</dbReference>
<dbReference type="InterPro" id="IPR001736">
    <property type="entry name" value="PLipase_D/transphosphatidylase"/>
</dbReference>
<proteinExistence type="inferred from homology"/>
<dbReference type="SMART" id="SM00155">
    <property type="entry name" value="PLDc"/>
    <property type="match status" value="2"/>
</dbReference>
<dbReference type="Pfam" id="PF13091">
    <property type="entry name" value="PLDc_2"/>
    <property type="match status" value="2"/>
</dbReference>
<organism evidence="8 9">
    <name type="scientific">Mycolicibacterium obuense</name>
    <dbReference type="NCBI Taxonomy" id="1807"/>
    <lineage>
        <taxon>Bacteria</taxon>
        <taxon>Bacillati</taxon>
        <taxon>Actinomycetota</taxon>
        <taxon>Actinomycetes</taxon>
        <taxon>Mycobacteriales</taxon>
        <taxon>Mycobacteriaceae</taxon>
        <taxon>Mycolicibacterium</taxon>
    </lineage>
</organism>
<dbReference type="PANTHER" id="PTHR43856:SF1">
    <property type="entry name" value="MITOCHONDRIAL CARDIOLIPIN HYDROLASE"/>
    <property type="match status" value="1"/>
</dbReference>
<evidence type="ECO:0000313" key="9">
    <source>
        <dbReference type="Proteomes" id="UP000294952"/>
    </source>
</evidence>
<comment type="similarity">
    <text evidence="2">Belongs to the phospholipase D family.</text>
</comment>
<keyword evidence="4" id="KW-0378">Hydrolase</keyword>
<dbReference type="GO" id="GO:0016042">
    <property type="term" value="P:lipid catabolic process"/>
    <property type="evidence" value="ECO:0007669"/>
    <property type="project" value="UniProtKB-KW"/>
</dbReference>
<dbReference type="EMBL" id="SDLP01000013">
    <property type="protein sequence ID" value="TDL03196.1"/>
    <property type="molecule type" value="Genomic_DNA"/>
</dbReference>
<accession>A0A4R5X0T9</accession>
<evidence type="ECO:0000256" key="5">
    <source>
        <dbReference type="ARBA" id="ARBA00022963"/>
    </source>
</evidence>
<feature type="domain" description="PLD phosphodiesterase" evidence="7">
    <location>
        <begin position="240"/>
        <end position="267"/>
    </location>
</feature>
<dbReference type="InterPro" id="IPR051406">
    <property type="entry name" value="PLD_domain"/>
</dbReference>
<evidence type="ECO:0000259" key="7">
    <source>
        <dbReference type="PROSITE" id="PS50035"/>
    </source>
</evidence>
<sequence>MTRSLIILPDDSSQPVLDAIHTASKSVRVKMFAFSHQPLLDAIVAAHQRGVLVKVMLNPERRDGETDNDGARDLLTHYGIDVTESNPSFGLTHEKSMVIDDEFAFVESLNWTDENFTETRDYAVVTPSSHEVLEIIECFEADWAREAFTPGDDAGLIWCPTNGRARIADFIDRAEKTLFVQNERYQDPVIIERLVRAARRGVKVHVMARAAHHLKADKLLEGVSGLRILEDVGIKIHRLKHLKLHAKMMVADHERAIVGSINLSPGSFDHRRELAIEVDDDHLMSRLNHVAHHDWKHSAPLDLSDEALLADLAHSDKRQVEQLGLHRPQG</sequence>
<evidence type="ECO:0000256" key="3">
    <source>
        <dbReference type="ARBA" id="ARBA00012027"/>
    </source>
</evidence>
<keyword evidence="5" id="KW-0442">Lipid degradation</keyword>
<evidence type="ECO:0000313" key="8">
    <source>
        <dbReference type="EMBL" id="TDL03196.1"/>
    </source>
</evidence>
<feature type="domain" description="PLD phosphodiesterase" evidence="7">
    <location>
        <begin position="88"/>
        <end position="115"/>
    </location>
</feature>
<dbReference type="CDD" id="cd09128">
    <property type="entry name" value="PLDc_unchar1_2"/>
    <property type="match status" value="1"/>
</dbReference>
<comment type="caution">
    <text evidence="8">The sequence shown here is derived from an EMBL/GenBank/DDBJ whole genome shotgun (WGS) entry which is preliminary data.</text>
</comment>
<dbReference type="SUPFAM" id="SSF56024">
    <property type="entry name" value="Phospholipase D/nuclease"/>
    <property type="match status" value="2"/>
</dbReference>
<protein>
    <recommendedName>
        <fullName evidence="3">phospholipase D</fullName>
        <ecNumber evidence="3">3.1.4.4</ecNumber>
    </recommendedName>
</protein>
<dbReference type="GO" id="GO:0004630">
    <property type="term" value="F:phospholipase D activity"/>
    <property type="evidence" value="ECO:0007669"/>
    <property type="project" value="UniProtKB-EC"/>
</dbReference>
<dbReference type="EC" id="3.1.4.4" evidence="3"/>
<keyword evidence="6" id="KW-0443">Lipid metabolism</keyword>
<comment type="catalytic activity">
    <reaction evidence="1">
        <text>a 1,2-diacyl-sn-glycero-3-phosphocholine + H2O = a 1,2-diacyl-sn-glycero-3-phosphate + choline + H(+)</text>
        <dbReference type="Rhea" id="RHEA:14445"/>
        <dbReference type="ChEBI" id="CHEBI:15354"/>
        <dbReference type="ChEBI" id="CHEBI:15377"/>
        <dbReference type="ChEBI" id="CHEBI:15378"/>
        <dbReference type="ChEBI" id="CHEBI:57643"/>
        <dbReference type="ChEBI" id="CHEBI:58608"/>
        <dbReference type="EC" id="3.1.4.4"/>
    </reaction>
</comment>
<dbReference type="AlphaFoldDB" id="A0A4R5X0T9"/>
<dbReference type="Gene3D" id="3.30.870.10">
    <property type="entry name" value="Endonuclease Chain A"/>
    <property type="match status" value="2"/>
</dbReference>
<gene>
    <name evidence="8" type="ORF">EUA04_26295</name>
</gene>
<dbReference type="GO" id="GO:0006793">
    <property type="term" value="P:phosphorus metabolic process"/>
    <property type="evidence" value="ECO:0007669"/>
    <property type="project" value="UniProtKB-ARBA"/>
</dbReference>
<dbReference type="RefSeq" id="WP_133414952.1">
    <property type="nucleotide sequence ID" value="NZ_SDLP01000013.1"/>
</dbReference>
<dbReference type="InterPro" id="IPR025202">
    <property type="entry name" value="PLD-like_dom"/>
</dbReference>
<reference evidence="8 9" key="1">
    <citation type="submission" date="2019-01" db="EMBL/GenBank/DDBJ databases">
        <title>High-quality-draft genome sequences of five non-tuberculosis mycobacteriaceae isolated from a nosocomial environment.</title>
        <authorList>
            <person name="Tiago I."/>
            <person name="Alarico S."/>
            <person name="Pereira S.G."/>
            <person name="Coelho C."/>
            <person name="Maranha A."/>
            <person name="Empadinhas N."/>
        </authorList>
    </citation>
    <scope>NUCLEOTIDE SEQUENCE [LARGE SCALE GENOMIC DNA]</scope>
    <source>
        <strain evidence="8 9">22DIII</strain>
    </source>
</reference>
<dbReference type="Proteomes" id="UP000294952">
    <property type="component" value="Unassembled WGS sequence"/>
</dbReference>
<dbReference type="PROSITE" id="PS50035">
    <property type="entry name" value="PLD"/>
    <property type="match status" value="2"/>
</dbReference>
<evidence type="ECO:0000256" key="4">
    <source>
        <dbReference type="ARBA" id="ARBA00022801"/>
    </source>
</evidence>